<evidence type="ECO:0000313" key="1">
    <source>
        <dbReference type="EMBL" id="GFH06144.1"/>
    </source>
</evidence>
<accession>A0A699YGS9</accession>
<protein>
    <submittedName>
        <fullName evidence="1">Uncharacterized protein</fullName>
    </submittedName>
</protein>
<comment type="caution">
    <text evidence="1">The sequence shown here is derived from an EMBL/GenBank/DDBJ whole genome shotgun (WGS) entry which is preliminary data.</text>
</comment>
<dbReference type="Proteomes" id="UP000485058">
    <property type="component" value="Unassembled WGS sequence"/>
</dbReference>
<name>A0A699YGS9_HAELA</name>
<evidence type="ECO:0000313" key="2">
    <source>
        <dbReference type="Proteomes" id="UP000485058"/>
    </source>
</evidence>
<gene>
    <name evidence="1" type="ORF">HaLaN_00723</name>
</gene>
<organism evidence="1 2">
    <name type="scientific">Haematococcus lacustris</name>
    <name type="common">Green alga</name>
    <name type="synonym">Haematococcus pluvialis</name>
    <dbReference type="NCBI Taxonomy" id="44745"/>
    <lineage>
        <taxon>Eukaryota</taxon>
        <taxon>Viridiplantae</taxon>
        <taxon>Chlorophyta</taxon>
        <taxon>core chlorophytes</taxon>
        <taxon>Chlorophyceae</taxon>
        <taxon>CS clade</taxon>
        <taxon>Chlamydomonadales</taxon>
        <taxon>Haematococcaceae</taxon>
        <taxon>Haematococcus</taxon>
    </lineage>
</organism>
<dbReference type="EMBL" id="BLLF01000024">
    <property type="protein sequence ID" value="GFH06144.1"/>
    <property type="molecule type" value="Genomic_DNA"/>
</dbReference>
<reference evidence="1 2" key="1">
    <citation type="submission" date="2020-02" db="EMBL/GenBank/DDBJ databases">
        <title>Draft genome sequence of Haematococcus lacustris strain NIES-144.</title>
        <authorList>
            <person name="Morimoto D."/>
            <person name="Nakagawa S."/>
            <person name="Yoshida T."/>
            <person name="Sawayama S."/>
        </authorList>
    </citation>
    <scope>NUCLEOTIDE SEQUENCE [LARGE SCALE GENOMIC DNA]</scope>
    <source>
        <strain evidence="1 2">NIES-144</strain>
    </source>
</reference>
<keyword evidence="2" id="KW-1185">Reference proteome</keyword>
<proteinExistence type="predicted"/>
<sequence length="73" mass="7626">MGMATKGFVMEGLTHSPLGAGVMHWAHAHAVCDHSTWIPAAGEVTGLVAGLVRMESPGRCISAGRAGWCWPDP</sequence>
<dbReference type="AlphaFoldDB" id="A0A699YGS9"/>